<feature type="binding site" evidence="10">
    <location>
        <position position="246"/>
    </location>
    <ligand>
        <name>Mg(2+)</name>
        <dbReference type="ChEBI" id="CHEBI:18420"/>
    </ligand>
</feature>
<evidence type="ECO:0000256" key="9">
    <source>
        <dbReference type="ARBA" id="ARBA00023304"/>
    </source>
</evidence>
<dbReference type="InterPro" id="IPR005668">
    <property type="entry name" value="IPM_Synthase"/>
</dbReference>
<dbReference type="NCBIfam" id="NF002991">
    <property type="entry name" value="PRK03739.1"/>
    <property type="match status" value="1"/>
</dbReference>
<evidence type="ECO:0000313" key="13">
    <source>
        <dbReference type="Proteomes" id="UP000176863"/>
    </source>
</evidence>
<dbReference type="NCBIfam" id="TIGR00970">
    <property type="entry name" value="leuA_yeast"/>
    <property type="match status" value="1"/>
</dbReference>
<keyword evidence="10" id="KW-0460">Magnesium</keyword>
<dbReference type="PROSITE" id="PS00815">
    <property type="entry name" value="AIPM_HOMOCIT_SYNTH_1"/>
    <property type="match status" value="1"/>
</dbReference>
<keyword evidence="7 10" id="KW-0808">Transferase</keyword>
<evidence type="ECO:0000313" key="12">
    <source>
        <dbReference type="EMBL" id="OGG53006.1"/>
    </source>
</evidence>
<evidence type="ECO:0000256" key="8">
    <source>
        <dbReference type="ARBA" id="ARBA00022723"/>
    </source>
</evidence>
<keyword evidence="5 10" id="KW-0432">Leucine biosynthesis</keyword>
<dbReference type="AlphaFoldDB" id="A0A1F6CV11"/>
<reference evidence="12 13" key="1">
    <citation type="journal article" date="2016" name="Nat. Commun.">
        <title>Thousands of microbial genomes shed light on interconnected biogeochemical processes in an aquifer system.</title>
        <authorList>
            <person name="Anantharaman K."/>
            <person name="Brown C.T."/>
            <person name="Hug L.A."/>
            <person name="Sharon I."/>
            <person name="Castelle C.J."/>
            <person name="Probst A.J."/>
            <person name="Thomas B.C."/>
            <person name="Singh A."/>
            <person name="Wilkins M.J."/>
            <person name="Karaoz U."/>
            <person name="Brodie E.L."/>
            <person name="Williams K.H."/>
            <person name="Hubbard S.S."/>
            <person name="Banfield J.F."/>
        </authorList>
    </citation>
    <scope>NUCLEOTIDE SEQUENCE [LARGE SCALE GENOMIC DNA]</scope>
</reference>
<organism evidence="12 13">
    <name type="scientific">Candidatus Kaiserbacteria bacterium RIFCSPHIGHO2_01_FULL_53_29</name>
    <dbReference type="NCBI Taxonomy" id="1798480"/>
    <lineage>
        <taxon>Bacteria</taxon>
        <taxon>Candidatus Kaiseribacteriota</taxon>
    </lineage>
</organism>
<dbReference type="STRING" id="1798480.A2851_03010"/>
<dbReference type="SUPFAM" id="SSF89000">
    <property type="entry name" value="post-HMGL domain-like"/>
    <property type="match status" value="1"/>
</dbReference>
<evidence type="ECO:0000259" key="11">
    <source>
        <dbReference type="PROSITE" id="PS50991"/>
    </source>
</evidence>
<dbReference type="PROSITE" id="PS00816">
    <property type="entry name" value="AIPM_HOMOCIT_SYNTH_2"/>
    <property type="match status" value="1"/>
</dbReference>
<dbReference type="GO" id="GO:0005737">
    <property type="term" value="C:cytoplasm"/>
    <property type="evidence" value="ECO:0007669"/>
    <property type="project" value="UniProtKB-SubCell"/>
</dbReference>
<comment type="cofactor">
    <cofactor evidence="10">
        <name>Mg(2+)</name>
        <dbReference type="ChEBI" id="CHEBI:18420"/>
    </cofactor>
</comment>
<dbReference type="PANTHER" id="PTHR46911">
    <property type="match status" value="1"/>
</dbReference>
<evidence type="ECO:0000256" key="10">
    <source>
        <dbReference type="HAMAP-Rule" id="MF_00572"/>
    </source>
</evidence>
<feature type="binding site" evidence="10">
    <location>
        <position position="244"/>
    </location>
    <ligand>
        <name>Mg(2+)</name>
        <dbReference type="ChEBI" id="CHEBI:18420"/>
    </ligand>
</feature>
<dbReference type="SUPFAM" id="SSF110921">
    <property type="entry name" value="2-isopropylmalate synthase LeuA, allosteric (dimerisation) domain"/>
    <property type="match status" value="1"/>
</dbReference>
<dbReference type="InterPro" id="IPR002034">
    <property type="entry name" value="AIPM/Hcit_synth_CS"/>
</dbReference>
<comment type="catalytic activity">
    <reaction evidence="1 10">
        <text>3-methyl-2-oxobutanoate + acetyl-CoA + H2O = (2S)-2-isopropylmalate + CoA + H(+)</text>
        <dbReference type="Rhea" id="RHEA:21524"/>
        <dbReference type="ChEBI" id="CHEBI:1178"/>
        <dbReference type="ChEBI" id="CHEBI:11851"/>
        <dbReference type="ChEBI" id="CHEBI:15377"/>
        <dbReference type="ChEBI" id="CHEBI:15378"/>
        <dbReference type="ChEBI" id="CHEBI:57287"/>
        <dbReference type="ChEBI" id="CHEBI:57288"/>
        <dbReference type="EC" id="2.3.3.13"/>
    </reaction>
</comment>
<accession>A0A1F6CV11</accession>
<comment type="function">
    <text evidence="10">Catalyzes the condensation of the acetyl group of acetyl-CoA with 3-methyl-2-oxobutanoate (2-ketoisovalerate) to form 3-carboxy-3-hydroxy-4-methylpentanoate (2-isopropylmalate).</text>
</comment>
<feature type="domain" description="Pyruvate carboxyltransferase" evidence="11">
    <location>
        <begin position="30"/>
        <end position="305"/>
    </location>
</feature>
<comment type="caution">
    <text evidence="12">The sequence shown here is derived from an EMBL/GenBank/DDBJ whole genome shotgun (WGS) entry which is preliminary data.</text>
</comment>
<dbReference type="Pfam" id="PF08502">
    <property type="entry name" value="LeuA_dimer"/>
    <property type="match status" value="1"/>
</dbReference>
<comment type="pathway">
    <text evidence="2 10">Amino-acid biosynthesis; L-leucine biosynthesis; L-leucine from 3-methyl-2-oxobutanoate: step 1/4.</text>
</comment>
<dbReference type="UniPathway" id="UPA00048">
    <property type="reaction ID" value="UER00070"/>
</dbReference>
<dbReference type="PROSITE" id="PS50991">
    <property type="entry name" value="PYR_CT"/>
    <property type="match status" value="1"/>
</dbReference>
<evidence type="ECO:0000256" key="7">
    <source>
        <dbReference type="ARBA" id="ARBA00022679"/>
    </source>
</evidence>
<dbReference type="PANTHER" id="PTHR46911:SF1">
    <property type="entry name" value="2-ISOPROPYLMALATE SYNTHASE"/>
    <property type="match status" value="1"/>
</dbReference>
<keyword evidence="6 10" id="KW-0028">Amino-acid biosynthesis</keyword>
<feature type="binding site" evidence="10">
    <location>
        <position position="280"/>
    </location>
    <ligand>
        <name>Mg(2+)</name>
        <dbReference type="ChEBI" id="CHEBI:18420"/>
    </ligand>
</feature>
<dbReference type="Pfam" id="PF22615">
    <property type="entry name" value="IPMS_D2"/>
    <property type="match status" value="1"/>
</dbReference>
<dbReference type="GO" id="GO:0000287">
    <property type="term" value="F:magnesium ion binding"/>
    <property type="evidence" value="ECO:0007669"/>
    <property type="project" value="UniProtKB-UniRule"/>
</dbReference>
<dbReference type="Gene3D" id="3.20.20.70">
    <property type="entry name" value="Aldolase class I"/>
    <property type="match status" value="1"/>
</dbReference>
<comment type="subunit">
    <text evidence="10">Homodimer.</text>
</comment>
<dbReference type="Gene3D" id="3.30.160.270">
    <property type="match status" value="1"/>
</dbReference>
<sequence>MKGSHKKYRPFPPVGLQDRTWPDTTIAKAPRWCSVDLRDGNQALVIPMNLEQKLKMFQLLLDVGFKEIEVGFPSAAAVEFDFVRHLIEKNLIPDDVTVQVLTQAREHLIEATCRSLVGAKHAIVHLYNSTSELQRRVVFKMDRGQVRDLAVQGTKFVKQYRDKYLEGTDVRFEYSPESFMGTELDFSAEICDAVVREWDPRTDEKVVINLPNTVEMATPNIFADQVEWFIRNFKSREKSIVSVHCHNDRGTAVATTEFSVMAGAERVEGTLFGNGERTGNVDIVTLALNLQTQGVDPQLDLSDMDRLIEVYEECTGLTVHSRHPYAGELVFTAFSGSHQDAINKGFQAQEAANSPHWEVPYIPMDPKDVGRTYQAVVRINSQSGKGGVAHILRSEFGFNVPKAMQPELGKMIQRVSDETGKEVLPATIKKMFEDEYVNRVTPISLESFQIKDSSSGKSDATSISASVKINGKKQTISGTGNGPIDAFSKALKFAHVGTYSFLSYEEHALGEGEDARAVAYIGIADETGIPYFGVGIDPNIVGASLRALLSALNRSPQHTLRVRSSGKKSPKRL</sequence>
<dbReference type="GO" id="GO:0003985">
    <property type="term" value="F:acetyl-CoA C-acetyltransferase activity"/>
    <property type="evidence" value="ECO:0007669"/>
    <property type="project" value="UniProtKB-UniRule"/>
</dbReference>
<dbReference type="GO" id="GO:0009098">
    <property type="term" value="P:L-leucine biosynthetic process"/>
    <property type="evidence" value="ECO:0007669"/>
    <property type="project" value="UniProtKB-UniRule"/>
</dbReference>
<dbReference type="SUPFAM" id="SSF51569">
    <property type="entry name" value="Aldolase"/>
    <property type="match status" value="1"/>
</dbReference>
<dbReference type="Proteomes" id="UP000176863">
    <property type="component" value="Unassembled WGS sequence"/>
</dbReference>
<dbReference type="InterPro" id="IPR013785">
    <property type="entry name" value="Aldolase_TIM"/>
</dbReference>
<keyword evidence="8 10" id="KW-0479">Metal-binding</keyword>
<evidence type="ECO:0000256" key="6">
    <source>
        <dbReference type="ARBA" id="ARBA00022605"/>
    </source>
</evidence>
<evidence type="ECO:0000256" key="2">
    <source>
        <dbReference type="ARBA" id="ARBA00004689"/>
    </source>
</evidence>
<dbReference type="GO" id="GO:0003852">
    <property type="term" value="F:2-isopropylmalate synthase activity"/>
    <property type="evidence" value="ECO:0007669"/>
    <property type="project" value="UniProtKB-UniRule"/>
</dbReference>
<feature type="region of interest" description="Regulatory domain" evidence="10">
    <location>
        <begin position="439"/>
        <end position="573"/>
    </location>
</feature>
<gene>
    <name evidence="10" type="primary">leuA</name>
    <name evidence="12" type="ORF">A2851_03010</name>
</gene>
<dbReference type="SMART" id="SM00917">
    <property type="entry name" value="LeuA_dimer"/>
    <property type="match status" value="1"/>
</dbReference>
<dbReference type="InterPro" id="IPR039371">
    <property type="entry name" value="LeuA_N_DRE-TIM"/>
</dbReference>
<dbReference type="Pfam" id="PF00682">
    <property type="entry name" value="HMGL-like"/>
    <property type="match status" value="1"/>
</dbReference>
<protein>
    <recommendedName>
        <fullName evidence="4 10">2-isopropylmalate synthase</fullName>
        <ecNumber evidence="4 10">2.3.3.13</ecNumber>
    </recommendedName>
    <alternativeName>
        <fullName evidence="10">Alpha-IPM synthase</fullName>
    </alternativeName>
    <alternativeName>
        <fullName evidence="10">Alpha-isopropylmalate synthase</fullName>
    </alternativeName>
</protein>
<dbReference type="EMBL" id="MFKT01000020">
    <property type="protein sequence ID" value="OGG53006.1"/>
    <property type="molecule type" value="Genomic_DNA"/>
</dbReference>
<dbReference type="InterPro" id="IPR054692">
    <property type="entry name" value="LeuA-like_post-cat"/>
</dbReference>
<evidence type="ECO:0000256" key="1">
    <source>
        <dbReference type="ARBA" id="ARBA00000064"/>
    </source>
</evidence>
<dbReference type="InterPro" id="IPR013709">
    <property type="entry name" value="2-isopropylmalate_synth_dimer"/>
</dbReference>
<feature type="binding site" evidence="10">
    <location>
        <position position="39"/>
    </location>
    <ligand>
        <name>Mg(2+)</name>
        <dbReference type="ChEBI" id="CHEBI:18420"/>
    </ligand>
</feature>
<evidence type="ECO:0000256" key="4">
    <source>
        <dbReference type="ARBA" id="ARBA00012973"/>
    </source>
</evidence>
<dbReference type="InterPro" id="IPR036230">
    <property type="entry name" value="LeuA_allosteric_dom_sf"/>
</dbReference>
<dbReference type="HAMAP" id="MF_00572">
    <property type="entry name" value="LeuA_type2"/>
    <property type="match status" value="1"/>
</dbReference>
<dbReference type="CDD" id="cd07942">
    <property type="entry name" value="DRE_TIM_LeuA"/>
    <property type="match status" value="1"/>
</dbReference>
<keyword evidence="9 10" id="KW-0100">Branched-chain amino acid biosynthesis</keyword>
<dbReference type="EC" id="2.3.3.13" evidence="4 10"/>
<proteinExistence type="inferred from homology"/>
<keyword evidence="10" id="KW-0963">Cytoplasm</keyword>
<name>A0A1F6CV11_9BACT</name>
<comment type="subcellular location">
    <subcellularLocation>
        <location evidence="10">Cytoplasm</location>
    </subcellularLocation>
</comment>
<comment type="similarity">
    <text evidence="3 10">Belongs to the alpha-IPM synthase/homocitrate synthase family. LeuA type 2 subfamily.</text>
</comment>
<evidence type="ECO:0000256" key="3">
    <source>
        <dbReference type="ARBA" id="ARBA00009767"/>
    </source>
</evidence>
<evidence type="ECO:0000256" key="5">
    <source>
        <dbReference type="ARBA" id="ARBA00022430"/>
    </source>
</evidence>
<dbReference type="InterPro" id="IPR000891">
    <property type="entry name" value="PYR_CT"/>
</dbReference>